<dbReference type="Gene3D" id="1.10.10.60">
    <property type="entry name" value="Homeodomain-like"/>
    <property type="match status" value="1"/>
</dbReference>
<dbReference type="GO" id="GO:0003899">
    <property type="term" value="F:DNA-directed RNA polymerase activity"/>
    <property type="evidence" value="ECO:0007669"/>
    <property type="project" value="InterPro"/>
</dbReference>
<evidence type="ECO:0008006" key="2">
    <source>
        <dbReference type="Google" id="ProtNLM"/>
    </source>
</evidence>
<dbReference type="GO" id="GO:0006351">
    <property type="term" value="P:DNA-templated transcription"/>
    <property type="evidence" value="ECO:0007669"/>
    <property type="project" value="InterPro"/>
</dbReference>
<dbReference type="InterPro" id="IPR000268">
    <property type="entry name" value="RPABC5/Rpb10"/>
</dbReference>
<dbReference type="AlphaFoldDB" id="A0A6C0HXX8"/>
<sequence length="75" mass="8649">MIYIVCPTCGFFIGSNAIEYDKKKAEICANSDLTDEQQADEIQKLLKSLKIRRYCCRMRIMTTKDIVQDIIPAEN</sequence>
<dbReference type="EMBL" id="MN740023">
    <property type="protein sequence ID" value="QHT84693.1"/>
    <property type="molecule type" value="Genomic_DNA"/>
</dbReference>
<proteinExistence type="predicted"/>
<dbReference type="SUPFAM" id="SSF46924">
    <property type="entry name" value="RNA polymerase subunit RPB10"/>
    <property type="match status" value="1"/>
</dbReference>
<evidence type="ECO:0000313" key="1">
    <source>
        <dbReference type="EMBL" id="QHT84693.1"/>
    </source>
</evidence>
<dbReference type="Pfam" id="PF01194">
    <property type="entry name" value="RNA_pol_N"/>
    <property type="match status" value="1"/>
</dbReference>
<dbReference type="GO" id="GO:0003677">
    <property type="term" value="F:DNA binding"/>
    <property type="evidence" value="ECO:0007669"/>
    <property type="project" value="InterPro"/>
</dbReference>
<dbReference type="InterPro" id="IPR023580">
    <property type="entry name" value="RNA_pol_su_RPB10"/>
</dbReference>
<organism evidence="1">
    <name type="scientific">viral metagenome</name>
    <dbReference type="NCBI Taxonomy" id="1070528"/>
    <lineage>
        <taxon>unclassified sequences</taxon>
        <taxon>metagenomes</taxon>
        <taxon>organismal metagenomes</taxon>
    </lineage>
</organism>
<protein>
    <recommendedName>
        <fullName evidence="2">DNA-directed RNA polymerase subunit N</fullName>
    </recommendedName>
</protein>
<accession>A0A6C0HXX8</accession>
<reference evidence="1" key="1">
    <citation type="journal article" date="2020" name="Nature">
        <title>Giant virus diversity and host interactions through global metagenomics.</title>
        <authorList>
            <person name="Schulz F."/>
            <person name="Roux S."/>
            <person name="Paez-Espino D."/>
            <person name="Jungbluth S."/>
            <person name="Walsh D.A."/>
            <person name="Denef V.J."/>
            <person name="McMahon K.D."/>
            <person name="Konstantinidis K.T."/>
            <person name="Eloe-Fadrosh E.A."/>
            <person name="Kyrpides N.C."/>
            <person name="Woyke T."/>
        </authorList>
    </citation>
    <scope>NUCLEOTIDE SEQUENCE</scope>
    <source>
        <strain evidence="1">GVMAG-M-3300023184-177</strain>
    </source>
</reference>
<name>A0A6C0HXX8_9ZZZZ</name>